<dbReference type="AlphaFoldDB" id="E3M6X3"/>
<feature type="transmembrane region" description="Helical" evidence="2">
    <location>
        <begin position="279"/>
        <end position="296"/>
    </location>
</feature>
<dbReference type="InParanoid" id="E3M6X3"/>
<feature type="transmembrane region" description="Helical" evidence="2">
    <location>
        <begin position="385"/>
        <end position="405"/>
    </location>
</feature>
<dbReference type="OMA" id="CHILMEE"/>
<feature type="transmembrane region" description="Helical" evidence="2">
    <location>
        <begin position="425"/>
        <end position="450"/>
    </location>
</feature>
<evidence type="ECO:0000256" key="1">
    <source>
        <dbReference type="SAM" id="MobiDB-lite"/>
    </source>
</evidence>
<organism evidence="4">
    <name type="scientific">Caenorhabditis remanei</name>
    <name type="common">Caenorhabditis vulgaris</name>
    <dbReference type="NCBI Taxonomy" id="31234"/>
    <lineage>
        <taxon>Eukaryota</taxon>
        <taxon>Metazoa</taxon>
        <taxon>Ecdysozoa</taxon>
        <taxon>Nematoda</taxon>
        <taxon>Chromadorea</taxon>
        <taxon>Rhabditida</taxon>
        <taxon>Rhabditina</taxon>
        <taxon>Rhabditomorpha</taxon>
        <taxon>Rhabditoidea</taxon>
        <taxon>Rhabditidae</taxon>
        <taxon>Peloderinae</taxon>
        <taxon>Caenorhabditis</taxon>
    </lineage>
</organism>
<reference evidence="3" key="1">
    <citation type="submission" date="2007-07" db="EMBL/GenBank/DDBJ databases">
        <title>PCAP assembly of the Caenorhabditis remanei genome.</title>
        <authorList>
            <consortium name="The Caenorhabditis remanei Sequencing Consortium"/>
            <person name="Wilson R.K."/>
        </authorList>
    </citation>
    <scope>NUCLEOTIDE SEQUENCE [LARGE SCALE GENOMIC DNA]</scope>
    <source>
        <strain evidence="3">PB4641</strain>
    </source>
</reference>
<keyword evidence="4" id="KW-1185">Reference proteome</keyword>
<dbReference type="InterPro" id="IPR050927">
    <property type="entry name" value="TRPM"/>
</dbReference>
<dbReference type="eggNOG" id="ENOG502TJIJ">
    <property type="taxonomic scope" value="Eukaryota"/>
</dbReference>
<dbReference type="GO" id="GO:0005261">
    <property type="term" value="F:monoatomic cation channel activity"/>
    <property type="evidence" value="ECO:0007669"/>
    <property type="project" value="TreeGrafter"/>
</dbReference>
<feature type="transmembrane region" description="Helical" evidence="2">
    <location>
        <begin position="316"/>
        <end position="335"/>
    </location>
</feature>
<dbReference type="Proteomes" id="UP000008281">
    <property type="component" value="Unassembled WGS sequence"/>
</dbReference>
<feature type="region of interest" description="Disordered" evidence="1">
    <location>
        <begin position="748"/>
        <end position="784"/>
    </location>
</feature>
<dbReference type="PANTHER" id="PTHR13800:SF36">
    <property type="entry name" value="ION_TRANS DOMAIN-CONTAINING PROTEIN-RELATED"/>
    <property type="match status" value="1"/>
</dbReference>
<evidence type="ECO:0000313" key="4">
    <source>
        <dbReference type="Proteomes" id="UP000008281"/>
    </source>
</evidence>
<feature type="transmembrane region" description="Helical" evidence="2">
    <location>
        <begin position="610"/>
        <end position="631"/>
    </location>
</feature>
<name>E3M6X3_CAERE</name>
<sequence>MNCEDPQVVRNEIIKTINFYQEKFKTLTYLTLTSENGIYHKIREILLLGINIKLEILFKKDKNAFIMVVAAFFGQKYALEEVPNATGKTYKNTNFLPLCKYPLHTVLVMCFAAHSMHKLLLKNENKHGLKQDKYLKLKENLEEVSCKIINHLFSSENNGNEKARAALQEECNFSNEGTSEQNGITIYRDYLNRKFEKSKEIMAIAYKAKAMKFLSQKSCHILMEERYYSRKNIGNTLVSNENTHDQATYLSTNSQTFSCNPMFHQKDFNWRLSMKDKRYMHVISRTAYIILFAYMLCRFPIYADYGKLETRSWKDIFPLAFVISVLTAQITMTVIKFTDYMIYESSVSEKETVKKNNDYRSKVLKMKRKSWVRLLVKYYENNQLAFWRILLVVTLFILESSRFGYFTYVHRKKSTDLNVWHGGWVLVPILLELLYCSLFIIATLSSIRYLYSFHSVGFFVHMIKKMLKTVFIFTLTFLLFWIVLAVVYVSISRTFTNSENTIIHTVTSIGKFEIFGEVQDNDRLGKLDGCGNFNRTVLDFFDMEYTEASCLFRSSIIPFLVFAYIFVTGILLINLLTAQLTKEYENESENSRYYDGYLRYEQLAKIESKLFFPPPFSWIYVAFRILINIFMCGCHKPTRTSNSLLNGNVNCSCSAETIRSPYVSFFYTIWKMTVEKMEGCSWGTACETVNLVKYKKEVKEFLEKSSNEVWEKLKEIIQSYEGKELDETILTEAQNEITQLFEEEKKKERERRMVESRTGFTSNIPYADEEVDCSNPTPLPTRDL</sequence>
<evidence type="ECO:0000313" key="3">
    <source>
        <dbReference type="EMBL" id="EFO92962.1"/>
    </source>
</evidence>
<feature type="transmembrane region" description="Helical" evidence="2">
    <location>
        <begin position="556"/>
        <end position="576"/>
    </location>
</feature>
<dbReference type="HOGENOM" id="CLU_019196_0_0_1"/>
<feature type="transmembrane region" description="Helical" evidence="2">
    <location>
        <begin position="470"/>
        <end position="491"/>
    </location>
</feature>
<keyword evidence="2" id="KW-1133">Transmembrane helix</keyword>
<dbReference type="EMBL" id="DS268426">
    <property type="protein sequence ID" value="EFO92962.1"/>
    <property type="molecule type" value="Genomic_DNA"/>
</dbReference>
<evidence type="ECO:0000256" key="2">
    <source>
        <dbReference type="SAM" id="Phobius"/>
    </source>
</evidence>
<evidence type="ECO:0008006" key="5">
    <source>
        <dbReference type="Google" id="ProtNLM"/>
    </source>
</evidence>
<proteinExistence type="predicted"/>
<keyword evidence="2" id="KW-0472">Membrane</keyword>
<dbReference type="GO" id="GO:0005886">
    <property type="term" value="C:plasma membrane"/>
    <property type="evidence" value="ECO:0007669"/>
    <property type="project" value="TreeGrafter"/>
</dbReference>
<keyword evidence="2" id="KW-0812">Transmembrane</keyword>
<gene>
    <name evidence="3" type="ORF">CRE_10036</name>
</gene>
<dbReference type="PANTHER" id="PTHR13800">
    <property type="entry name" value="TRANSIENT RECEPTOR POTENTIAL CATION CHANNEL, SUBFAMILY M, MEMBER 6"/>
    <property type="match status" value="1"/>
</dbReference>
<protein>
    <recommendedName>
        <fullName evidence="5">Ion transport domain-containing protein</fullName>
    </recommendedName>
</protein>
<dbReference type="GO" id="GO:0030001">
    <property type="term" value="P:metal ion transport"/>
    <property type="evidence" value="ECO:0007669"/>
    <property type="project" value="TreeGrafter"/>
</dbReference>
<accession>E3M6X3</accession>